<dbReference type="InterPro" id="IPR002355">
    <property type="entry name" value="Cu_oxidase_Cu_BS"/>
</dbReference>
<dbReference type="CDD" id="cd13899">
    <property type="entry name" value="CuRO_3_Fet3p"/>
    <property type="match status" value="1"/>
</dbReference>
<dbReference type="GO" id="GO:0033215">
    <property type="term" value="P:reductive iron assimilation"/>
    <property type="evidence" value="ECO:0007669"/>
    <property type="project" value="TreeGrafter"/>
</dbReference>
<dbReference type="FunFam" id="2.60.40.420:FF:000022">
    <property type="entry name" value="FET5p Multicopper oxidase"/>
    <property type="match status" value="1"/>
</dbReference>
<comment type="subcellular location">
    <subcellularLocation>
        <location evidence="2">Cell membrane</location>
        <topology evidence="2">Single-pass membrane protein</topology>
    </subcellularLocation>
</comment>
<dbReference type="GO" id="GO:0034755">
    <property type="term" value="P:iron ion transmembrane transport"/>
    <property type="evidence" value="ECO:0007669"/>
    <property type="project" value="UniProtKB-ARBA"/>
</dbReference>
<feature type="transmembrane region" description="Helical" evidence="18">
    <location>
        <begin position="677"/>
        <end position="696"/>
    </location>
</feature>
<evidence type="ECO:0000256" key="7">
    <source>
        <dbReference type="ARBA" id="ARBA00022692"/>
    </source>
</evidence>
<evidence type="ECO:0000256" key="11">
    <source>
        <dbReference type="ARBA" id="ARBA00022989"/>
    </source>
</evidence>
<evidence type="ECO:0000256" key="2">
    <source>
        <dbReference type="ARBA" id="ARBA00004162"/>
    </source>
</evidence>
<dbReference type="InterPro" id="IPR045087">
    <property type="entry name" value="Cu-oxidase_fam"/>
</dbReference>
<keyword evidence="17" id="KW-0325">Glycoprotein</keyword>
<keyword evidence="12" id="KW-0560">Oxidoreductase</keyword>
<dbReference type="AlphaFoldDB" id="A0AA35JG15"/>
<dbReference type="Pfam" id="PF07732">
    <property type="entry name" value="Cu-oxidase_3"/>
    <property type="match status" value="1"/>
</dbReference>
<sequence>MATTFGSSIRYLEVASMSIKLIINRFSIEKGPVFSNILFYGWQGQNRALNPSTSAFLPHCGLYIHFAPSFAIYPLIYFYIRSQKVQCKKSKLRFKEKAPYRIGQEMKLSCSLVWFILTASVAVAKTHTLNYTASWVKANPDGLHEKKMIGFNGEWPLPDIHVEKGDRVQVYLTNGFDDGTATSLHFHGLFQNTSLGNQIQMDGPSMVTQCPIVPGQTYLYNFTVPEQVGTFWYHAHMGAQYGDGMRGAFIIHDPEEPFQYDHEKIIILADHYHENYEVVTEEFLSRYNPTGAEPIPQNILFNNTMNVTLDFTPGETYLFRFLNVGLFVSQYIILEDHEMTVVEVDGIYVKPNVTDSIYLSAGQRMSVLIKAKDKMPTRNYAMMQLMDETMLDAIPPELQLNQTIQMTYGHALPQAASLNIEDCDLDRATNDFYLEPLIERDLLSHYDHQIVMDVRMINLDDGVKYAFFNNITYVTPKIPTLTTLLTSGRLASDSRIYGDNINAQFLKHNDIIEVVLNNYDSGRHPFHLHGHNFQIVQKSPGFHVDENYDESEQDKMTVPYNESAPLQPFPERPMVRDTVVLEPSGHVVLRFRADNPGVWYFHCHVDWHLQQGLASIFIEAPTVLQERETLNENYLGLCQAAGIPVAGNAAGHSNDWFDLDGLPRQPKPLPKGFTTEGYVAFIVSFIIGVWGLYSIAQYGIGEVIPNDEKVYHTLREILAENDIEVPRN</sequence>
<keyword evidence="11 18" id="KW-1133">Transmembrane helix</keyword>
<dbReference type="GO" id="GO:0010106">
    <property type="term" value="P:cellular response to iron ion starvation"/>
    <property type="evidence" value="ECO:0007669"/>
    <property type="project" value="TreeGrafter"/>
</dbReference>
<protein>
    <recommendedName>
        <fullName evidence="24">Fet5p</fullName>
    </recommendedName>
</protein>
<evidence type="ECO:0000256" key="17">
    <source>
        <dbReference type="ARBA" id="ARBA00023180"/>
    </source>
</evidence>
<keyword evidence="9" id="KW-0732">Signal</keyword>
<evidence type="ECO:0000313" key="22">
    <source>
        <dbReference type="EMBL" id="CAI4060702.1"/>
    </source>
</evidence>
<evidence type="ECO:0000256" key="8">
    <source>
        <dbReference type="ARBA" id="ARBA00022723"/>
    </source>
</evidence>
<dbReference type="Proteomes" id="UP001162090">
    <property type="component" value="Chromosome 6"/>
</dbReference>
<dbReference type="GO" id="GO:0000329">
    <property type="term" value="C:fungal-type vacuole membrane"/>
    <property type="evidence" value="ECO:0007669"/>
    <property type="project" value="TreeGrafter"/>
</dbReference>
<evidence type="ECO:0000259" key="20">
    <source>
        <dbReference type="Pfam" id="PF07731"/>
    </source>
</evidence>
<evidence type="ECO:0000256" key="18">
    <source>
        <dbReference type="SAM" id="Phobius"/>
    </source>
</evidence>
<dbReference type="GO" id="GO:1902495">
    <property type="term" value="C:transmembrane transporter complex"/>
    <property type="evidence" value="ECO:0007669"/>
    <property type="project" value="UniProtKB-ARBA"/>
</dbReference>
<comment type="similarity">
    <text evidence="3">Belongs to the multicopper oxidase family.</text>
</comment>
<dbReference type="FunFam" id="2.60.40.420:FF:000025">
    <property type="entry name" value="FET5p Multicopper oxidase"/>
    <property type="match status" value="1"/>
</dbReference>
<evidence type="ECO:0000256" key="3">
    <source>
        <dbReference type="ARBA" id="ARBA00010609"/>
    </source>
</evidence>
<evidence type="ECO:0000256" key="15">
    <source>
        <dbReference type="ARBA" id="ARBA00023065"/>
    </source>
</evidence>
<dbReference type="Gene3D" id="2.60.40.420">
    <property type="entry name" value="Cupredoxins - blue copper proteins"/>
    <property type="match status" value="3"/>
</dbReference>
<dbReference type="FunFam" id="2.60.40.420:FF:000024">
    <property type="entry name" value="FET5p Multicopper oxidase"/>
    <property type="match status" value="1"/>
</dbReference>
<dbReference type="InterPro" id="IPR044130">
    <property type="entry name" value="CuRO_2_Fet3-like"/>
</dbReference>
<proteinExistence type="inferred from homology"/>
<evidence type="ECO:0000256" key="9">
    <source>
        <dbReference type="ARBA" id="ARBA00022729"/>
    </source>
</evidence>
<dbReference type="InterPro" id="IPR011706">
    <property type="entry name" value="Cu-oxidase_C"/>
</dbReference>
<dbReference type="CDD" id="cd13877">
    <property type="entry name" value="CuRO_2_Fet3p_like"/>
    <property type="match status" value="1"/>
</dbReference>
<keyword evidence="15" id="KW-0406">Ion transport</keyword>
<dbReference type="Pfam" id="PF07731">
    <property type="entry name" value="Cu-oxidase_2"/>
    <property type="match status" value="1"/>
</dbReference>
<dbReference type="GO" id="GO:0005507">
    <property type="term" value="F:copper ion binding"/>
    <property type="evidence" value="ECO:0007669"/>
    <property type="project" value="InterPro"/>
</dbReference>
<evidence type="ECO:0000256" key="1">
    <source>
        <dbReference type="ARBA" id="ARBA00001935"/>
    </source>
</evidence>
<keyword evidence="16 18" id="KW-0472">Membrane</keyword>
<dbReference type="PANTHER" id="PTHR11709:SF434">
    <property type="entry name" value="IRON TRANSPORT MULTICOPPER OXIDASE FET5-RELATED"/>
    <property type="match status" value="1"/>
</dbReference>
<evidence type="ECO:0000256" key="6">
    <source>
        <dbReference type="ARBA" id="ARBA00022496"/>
    </source>
</evidence>
<dbReference type="PROSITE" id="PS00079">
    <property type="entry name" value="MULTICOPPER_OXIDASE1"/>
    <property type="match status" value="1"/>
</dbReference>
<dbReference type="Pfam" id="PF00394">
    <property type="entry name" value="Cu-oxidase"/>
    <property type="match status" value="1"/>
</dbReference>
<dbReference type="PANTHER" id="PTHR11709">
    <property type="entry name" value="MULTI-COPPER OXIDASE"/>
    <property type="match status" value="1"/>
</dbReference>
<organism evidence="22 23">
    <name type="scientific">Saccharomyces uvarum</name>
    <name type="common">Yeast</name>
    <name type="synonym">Saccharomyces bayanus var. uvarum</name>
    <dbReference type="NCBI Taxonomy" id="230603"/>
    <lineage>
        <taxon>Eukaryota</taxon>
        <taxon>Fungi</taxon>
        <taxon>Dikarya</taxon>
        <taxon>Ascomycota</taxon>
        <taxon>Saccharomycotina</taxon>
        <taxon>Saccharomycetes</taxon>
        <taxon>Saccharomycetales</taxon>
        <taxon>Saccharomycetaceae</taxon>
        <taxon>Saccharomyces</taxon>
    </lineage>
</organism>
<feature type="domain" description="Plastocyanin-like" evidence="20">
    <location>
        <begin position="473"/>
        <end position="621"/>
    </location>
</feature>
<evidence type="ECO:0000313" key="23">
    <source>
        <dbReference type="Proteomes" id="UP001162090"/>
    </source>
</evidence>
<gene>
    <name evidence="22" type="primary">SUVC06G0100</name>
    <name evidence="22" type="ORF">SUVC_06G0100</name>
</gene>
<feature type="domain" description="Plastocyanin-like" evidence="21">
    <location>
        <begin position="134"/>
        <end position="255"/>
    </location>
</feature>
<keyword evidence="8" id="KW-0479">Metal-binding</keyword>
<dbReference type="InterPro" id="IPR011707">
    <property type="entry name" value="Cu-oxidase-like_N"/>
</dbReference>
<evidence type="ECO:0000259" key="21">
    <source>
        <dbReference type="Pfam" id="PF07732"/>
    </source>
</evidence>
<dbReference type="EMBL" id="OX365917">
    <property type="protein sequence ID" value="CAI4060702.1"/>
    <property type="molecule type" value="Genomic_DNA"/>
</dbReference>
<feature type="domain" description="Plastocyanin-like" evidence="19">
    <location>
        <begin position="264"/>
        <end position="408"/>
    </location>
</feature>
<keyword evidence="13" id="KW-0408">Iron</keyword>
<evidence type="ECO:0000256" key="4">
    <source>
        <dbReference type="ARBA" id="ARBA00022448"/>
    </source>
</evidence>
<dbReference type="GO" id="GO:0005886">
    <property type="term" value="C:plasma membrane"/>
    <property type="evidence" value="ECO:0007669"/>
    <property type="project" value="UniProtKB-SubCell"/>
</dbReference>
<evidence type="ECO:0000256" key="13">
    <source>
        <dbReference type="ARBA" id="ARBA00023004"/>
    </source>
</evidence>
<evidence type="ECO:0000256" key="10">
    <source>
        <dbReference type="ARBA" id="ARBA00022737"/>
    </source>
</evidence>
<evidence type="ECO:0000256" key="12">
    <source>
        <dbReference type="ARBA" id="ARBA00023002"/>
    </source>
</evidence>
<dbReference type="CDD" id="cd13851">
    <property type="entry name" value="CuRO_1_Fet3p"/>
    <property type="match status" value="1"/>
</dbReference>
<keyword evidence="10" id="KW-0677">Repeat</keyword>
<evidence type="ECO:0000256" key="16">
    <source>
        <dbReference type="ARBA" id="ARBA00023136"/>
    </source>
</evidence>
<keyword evidence="5" id="KW-1003">Cell membrane</keyword>
<keyword evidence="14" id="KW-0186">Copper</keyword>
<name>A0AA35JG15_SACUV</name>
<dbReference type="GO" id="GO:0004322">
    <property type="term" value="F:ferroxidase activity"/>
    <property type="evidence" value="ECO:0007669"/>
    <property type="project" value="TreeGrafter"/>
</dbReference>
<evidence type="ECO:0000256" key="5">
    <source>
        <dbReference type="ARBA" id="ARBA00022475"/>
    </source>
</evidence>
<keyword evidence="4" id="KW-0813">Transport</keyword>
<dbReference type="InterPro" id="IPR033138">
    <property type="entry name" value="Cu_oxidase_CS"/>
</dbReference>
<keyword evidence="6" id="KW-0410">Iron transport</keyword>
<dbReference type="InterPro" id="IPR008972">
    <property type="entry name" value="Cupredoxin"/>
</dbReference>
<evidence type="ECO:0008006" key="24">
    <source>
        <dbReference type="Google" id="ProtNLM"/>
    </source>
</evidence>
<keyword evidence="7 18" id="KW-0812">Transmembrane</keyword>
<evidence type="ECO:0000256" key="14">
    <source>
        <dbReference type="ARBA" id="ARBA00023008"/>
    </source>
</evidence>
<reference evidence="22" key="1">
    <citation type="submission" date="2022-10" db="EMBL/GenBank/DDBJ databases">
        <authorList>
            <person name="Byrne P K."/>
        </authorList>
    </citation>
    <scope>NUCLEOTIDE SEQUENCE</scope>
    <source>
        <strain evidence="22">CBS7001</strain>
    </source>
</reference>
<evidence type="ECO:0000259" key="19">
    <source>
        <dbReference type="Pfam" id="PF00394"/>
    </source>
</evidence>
<dbReference type="InterPro" id="IPR001117">
    <property type="entry name" value="Cu-oxidase_2nd"/>
</dbReference>
<dbReference type="SUPFAM" id="SSF49503">
    <property type="entry name" value="Cupredoxins"/>
    <property type="match status" value="3"/>
</dbReference>
<dbReference type="PROSITE" id="PS00080">
    <property type="entry name" value="MULTICOPPER_OXIDASE2"/>
    <property type="match status" value="1"/>
</dbReference>
<dbReference type="GO" id="GO:1905862">
    <property type="term" value="C:ferroxidase complex"/>
    <property type="evidence" value="ECO:0007669"/>
    <property type="project" value="UniProtKB-ARBA"/>
</dbReference>
<comment type="cofactor">
    <cofactor evidence="1">
        <name>Cu cation</name>
        <dbReference type="ChEBI" id="CHEBI:23378"/>
    </cofactor>
</comment>
<accession>A0AA35JG15</accession>